<accession>A0A2H3J7S5</accession>
<evidence type="ECO:0000256" key="4">
    <source>
        <dbReference type="ARBA" id="ARBA00022692"/>
    </source>
</evidence>
<dbReference type="InterPro" id="IPR051788">
    <property type="entry name" value="MFS_Transporter"/>
</dbReference>
<feature type="transmembrane region" description="Helical" evidence="8">
    <location>
        <begin position="210"/>
        <end position="234"/>
    </location>
</feature>
<feature type="region of interest" description="Disordered" evidence="7">
    <location>
        <begin position="1"/>
        <end position="66"/>
    </location>
</feature>
<feature type="transmembrane region" description="Helical" evidence="8">
    <location>
        <begin position="284"/>
        <end position="306"/>
    </location>
</feature>
<keyword evidence="3" id="KW-0813">Transport</keyword>
<dbReference type="SUPFAM" id="SSF103473">
    <property type="entry name" value="MFS general substrate transporter"/>
    <property type="match status" value="1"/>
</dbReference>
<feature type="transmembrane region" description="Helical" evidence="8">
    <location>
        <begin position="378"/>
        <end position="397"/>
    </location>
</feature>
<dbReference type="Pfam" id="PF07690">
    <property type="entry name" value="MFS_1"/>
    <property type="match status" value="1"/>
</dbReference>
<dbReference type="GO" id="GO:0012505">
    <property type="term" value="C:endomembrane system"/>
    <property type="evidence" value="ECO:0007669"/>
    <property type="project" value="UniProtKB-SubCell"/>
</dbReference>
<dbReference type="OMA" id="MELECIP"/>
<evidence type="ECO:0000313" key="10">
    <source>
        <dbReference type="Proteomes" id="UP000218811"/>
    </source>
</evidence>
<dbReference type="InterPro" id="IPR036259">
    <property type="entry name" value="MFS_trans_sf"/>
</dbReference>
<dbReference type="STRING" id="742152.A0A2H3J7S5"/>
<evidence type="ECO:0000256" key="1">
    <source>
        <dbReference type="ARBA" id="ARBA00004127"/>
    </source>
</evidence>
<dbReference type="Proteomes" id="UP000218811">
    <property type="component" value="Unassembled WGS sequence"/>
</dbReference>
<dbReference type="OrthoDB" id="413079at2759"/>
<evidence type="ECO:0000256" key="7">
    <source>
        <dbReference type="SAM" id="MobiDB-lite"/>
    </source>
</evidence>
<proteinExistence type="inferred from homology"/>
<feature type="compositionally biased region" description="Basic and acidic residues" evidence="7">
    <location>
        <begin position="35"/>
        <end position="50"/>
    </location>
</feature>
<dbReference type="InterPro" id="IPR011701">
    <property type="entry name" value="MFS"/>
</dbReference>
<dbReference type="PANTHER" id="PTHR23514:SF3">
    <property type="entry name" value="BYPASS OF STOP CODON PROTEIN 6"/>
    <property type="match status" value="1"/>
</dbReference>
<sequence>MSQGERAKNSCLDASSQPARAVDSGPNAELTAPDRQSRFRNSEHVRRHLENASVSPKRSGPHSVTQEVIELETIPEVPGEEESIYGAIVSSVAQGVVAAKGSDVENTPNTYTNSVYQPGPGGAAQVETSPALLKRYRWHGQLHLAALCHQYFLEGWNDGSLGPLLPRLQSHYKIGFDIVSLLFVFMTLGFICGAMANVVVLGAVFQLSGYIVIAPGSPFPVMCAGVTFAGFGIAMQMAQANGFIGSLGGNTRLKFGILHSCYGLGAFIAPLVATYFASAPRWSYHYLVAACIAVNNVIILATVFRFRNQDISDVMAEAGEIIAEISTTNSSDNLYHQILRLKEVHFLSLFCLIYVGVEVTIGGWIVTFIEDKRGGGFSAGYISSGFFGGLMIGRVVFISLNHGKLDGHWSIIVYGSVVIGLEVTVWVVPSLVGNAVAVAVVGLLMGPMYPIMMNHSTSILPRWLRTGSVGYIAGIGQTGSAILPLLTGVLASRFGIGALQPLCVVYKLSTRTESLAHPVRP</sequence>
<dbReference type="EMBL" id="KB467942">
    <property type="protein sequence ID" value="PCH38276.1"/>
    <property type="molecule type" value="Genomic_DNA"/>
</dbReference>
<evidence type="ECO:0000256" key="8">
    <source>
        <dbReference type="SAM" id="Phobius"/>
    </source>
</evidence>
<dbReference type="Gene3D" id="1.20.1250.20">
    <property type="entry name" value="MFS general substrate transporter like domains"/>
    <property type="match status" value="1"/>
</dbReference>
<evidence type="ECO:0000256" key="6">
    <source>
        <dbReference type="ARBA" id="ARBA00023136"/>
    </source>
</evidence>
<feature type="transmembrane region" description="Helical" evidence="8">
    <location>
        <begin position="434"/>
        <end position="452"/>
    </location>
</feature>
<dbReference type="PANTHER" id="PTHR23514">
    <property type="entry name" value="BYPASS OF STOP CODON PROTEIN 6"/>
    <property type="match status" value="1"/>
</dbReference>
<dbReference type="GO" id="GO:0016020">
    <property type="term" value="C:membrane"/>
    <property type="evidence" value="ECO:0007669"/>
    <property type="project" value="TreeGrafter"/>
</dbReference>
<organism evidence="9 10">
    <name type="scientific">Wolfiporia cocos (strain MD-104)</name>
    <name type="common">Brown rot fungus</name>
    <dbReference type="NCBI Taxonomy" id="742152"/>
    <lineage>
        <taxon>Eukaryota</taxon>
        <taxon>Fungi</taxon>
        <taxon>Dikarya</taxon>
        <taxon>Basidiomycota</taxon>
        <taxon>Agaricomycotina</taxon>
        <taxon>Agaricomycetes</taxon>
        <taxon>Polyporales</taxon>
        <taxon>Phaeolaceae</taxon>
        <taxon>Wolfiporia</taxon>
    </lineage>
</organism>
<keyword evidence="10" id="KW-1185">Reference proteome</keyword>
<dbReference type="GO" id="GO:0022857">
    <property type="term" value="F:transmembrane transporter activity"/>
    <property type="evidence" value="ECO:0007669"/>
    <property type="project" value="InterPro"/>
</dbReference>
<reference evidence="9 10" key="1">
    <citation type="journal article" date="2012" name="Science">
        <title>The Paleozoic origin of enzymatic lignin decomposition reconstructed from 31 fungal genomes.</title>
        <authorList>
            <person name="Floudas D."/>
            <person name="Binder M."/>
            <person name="Riley R."/>
            <person name="Barry K."/>
            <person name="Blanchette R.A."/>
            <person name="Henrissat B."/>
            <person name="Martinez A.T."/>
            <person name="Otillar R."/>
            <person name="Spatafora J.W."/>
            <person name="Yadav J.S."/>
            <person name="Aerts A."/>
            <person name="Benoit I."/>
            <person name="Boyd A."/>
            <person name="Carlson A."/>
            <person name="Copeland A."/>
            <person name="Coutinho P.M."/>
            <person name="de Vries R.P."/>
            <person name="Ferreira P."/>
            <person name="Findley K."/>
            <person name="Foster B."/>
            <person name="Gaskell J."/>
            <person name="Glotzer D."/>
            <person name="Gorecki P."/>
            <person name="Heitman J."/>
            <person name="Hesse C."/>
            <person name="Hori C."/>
            <person name="Igarashi K."/>
            <person name="Jurgens J.A."/>
            <person name="Kallen N."/>
            <person name="Kersten P."/>
            <person name="Kohler A."/>
            <person name="Kuees U."/>
            <person name="Kumar T.K.A."/>
            <person name="Kuo A."/>
            <person name="LaButti K."/>
            <person name="Larrondo L.F."/>
            <person name="Lindquist E."/>
            <person name="Ling A."/>
            <person name="Lombard V."/>
            <person name="Lucas S."/>
            <person name="Lundell T."/>
            <person name="Martin R."/>
            <person name="McLaughlin D.J."/>
            <person name="Morgenstern I."/>
            <person name="Morin E."/>
            <person name="Murat C."/>
            <person name="Nagy L.G."/>
            <person name="Nolan M."/>
            <person name="Ohm R.A."/>
            <person name="Patyshakuliyeva A."/>
            <person name="Rokas A."/>
            <person name="Ruiz-Duenas F.J."/>
            <person name="Sabat G."/>
            <person name="Salamov A."/>
            <person name="Samejima M."/>
            <person name="Schmutz J."/>
            <person name="Slot J.C."/>
            <person name="St John F."/>
            <person name="Stenlid J."/>
            <person name="Sun H."/>
            <person name="Sun S."/>
            <person name="Syed K."/>
            <person name="Tsang A."/>
            <person name="Wiebenga A."/>
            <person name="Young D."/>
            <person name="Pisabarro A."/>
            <person name="Eastwood D.C."/>
            <person name="Martin F."/>
            <person name="Cullen D."/>
            <person name="Grigoriev I.V."/>
            <person name="Hibbett D.S."/>
        </authorList>
    </citation>
    <scope>NUCLEOTIDE SEQUENCE [LARGE SCALE GENOMIC DNA]</scope>
    <source>
        <strain evidence="9 10">MD-104</strain>
    </source>
</reference>
<evidence type="ECO:0000256" key="2">
    <source>
        <dbReference type="ARBA" id="ARBA00008335"/>
    </source>
</evidence>
<comment type="subcellular location">
    <subcellularLocation>
        <location evidence="1">Endomembrane system</location>
        <topology evidence="1">Multi-pass membrane protein</topology>
    </subcellularLocation>
</comment>
<feature type="transmembrane region" description="Helical" evidence="8">
    <location>
        <begin position="178"/>
        <end position="204"/>
    </location>
</feature>
<name>A0A2H3J7S5_WOLCO</name>
<feature type="transmembrane region" description="Helical" evidence="8">
    <location>
        <begin position="346"/>
        <end position="366"/>
    </location>
</feature>
<feature type="transmembrane region" description="Helical" evidence="8">
    <location>
        <begin position="409"/>
        <end position="428"/>
    </location>
</feature>
<gene>
    <name evidence="9" type="ORF">WOLCODRAFT_142483</name>
</gene>
<feature type="compositionally biased region" description="Polar residues" evidence="7">
    <location>
        <begin position="52"/>
        <end position="66"/>
    </location>
</feature>
<evidence type="ECO:0000313" key="9">
    <source>
        <dbReference type="EMBL" id="PCH38276.1"/>
    </source>
</evidence>
<protein>
    <submittedName>
        <fullName evidence="9">MFS general substrate transporter</fullName>
    </submittedName>
</protein>
<keyword evidence="5 8" id="KW-1133">Transmembrane helix</keyword>
<evidence type="ECO:0000256" key="5">
    <source>
        <dbReference type="ARBA" id="ARBA00022989"/>
    </source>
</evidence>
<evidence type="ECO:0000256" key="3">
    <source>
        <dbReference type="ARBA" id="ARBA00022448"/>
    </source>
</evidence>
<comment type="similarity">
    <text evidence="2">Belongs to the major facilitator superfamily.</text>
</comment>
<keyword evidence="6 8" id="KW-0472">Membrane</keyword>
<dbReference type="AlphaFoldDB" id="A0A2H3J7S5"/>
<keyword evidence="4 8" id="KW-0812">Transmembrane</keyword>
<feature type="transmembrane region" description="Helical" evidence="8">
    <location>
        <begin position="255"/>
        <end position="278"/>
    </location>
</feature>